<keyword evidence="7" id="KW-1185">Reference proteome</keyword>
<dbReference type="SUPFAM" id="SSF53850">
    <property type="entry name" value="Periplasmic binding protein-like II"/>
    <property type="match status" value="1"/>
</dbReference>
<evidence type="ECO:0000313" key="7">
    <source>
        <dbReference type="Proteomes" id="UP000632273"/>
    </source>
</evidence>
<reference evidence="7" key="1">
    <citation type="journal article" date="2019" name="Int. J. Syst. Evol. Microbiol.">
        <title>The Global Catalogue of Microorganisms (GCM) 10K type strain sequencing project: providing services to taxonomists for standard genome sequencing and annotation.</title>
        <authorList>
            <consortium name="The Broad Institute Genomics Platform"/>
            <consortium name="The Broad Institute Genome Sequencing Center for Infectious Disease"/>
            <person name="Wu L."/>
            <person name="Ma J."/>
        </authorList>
    </citation>
    <scope>NUCLEOTIDE SEQUENCE [LARGE SCALE GENOMIC DNA]</scope>
    <source>
        <strain evidence="7">CGMCC 1.15197</strain>
    </source>
</reference>
<sequence>MAKLSFRLLERTPRQVRLTAAGQLLRTEWSRLLRELHAVHRHARQISSGEVGSVRIGHVGAAAYGWLPRLLARFTAHHPLVHLDLLEVSATEAEHPLLTYQVDVGFWREPATNPAFLSEPVLVEPLALVVPQQHWVQAETFTSLAALRGEPFVLPALTGPSDYVQTLRDVFRQYGFEPRGTVTSDFSTTMLHLVAAGLGISVLPLAYASSPLPGLRFLELPHQLTVYLVWRREDNSPVLRHLLAEARALP</sequence>
<evidence type="ECO:0000313" key="6">
    <source>
        <dbReference type="EMBL" id="GGF28689.1"/>
    </source>
</evidence>
<dbReference type="Gene3D" id="1.10.10.10">
    <property type="entry name" value="Winged helix-like DNA-binding domain superfamily/Winged helix DNA-binding domain"/>
    <property type="match status" value="1"/>
</dbReference>
<evidence type="ECO:0000256" key="3">
    <source>
        <dbReference type="ARBA" id="ARBA00023125"/>
    </source>
</evidence>
<organism evidence="6 7">
    <name type="scientific">Hymenobacter cavernae</name>
    <dbReference type="NCBI Taxonomy" id="2044852"/>
    <lineage>
        <taxon>Bacteria</taxon>
        <taxon>Pseudomonadati</taxon>
        <taxon>Bacteroidota</taxon>
        <taxon>Cytophagia</taxon>
        <taxon>Cytophagales</taxon>
        <taxon>Hymenobacteraceae</taxon>
        <taxon>Hymenobacter</taxon>
    </lineage>
</organism>
<name>A0ABQ1UXM9_9BACT</name>
<comment type="similarity">
    <text evidence="1">Belongs to the LysR transcriptional regulatory family.</text>
</comment>
<evidence type="ECO:0000256" key="2">
    <source>
        <dbReference type="ARBA" id="ARBA00023015"/>
    </source>
</evidence>
<evidence type="ECO:0000256" key="4">
    <source>
        <dbReference type="ARBA" id="ARBA00023163"/>
    </source>
</evidence>
<dbReference type="InterPro" id="IPR036388">
    <property type="entry name" value="WH-like_DNA-bd_sf"/>
</dbReference>
<proteinExistence type="inferred from homology"/>
<gene>
    <name evidence="6" type="ORF">GCM10011383_45520</name>
</gene>
<comment type="caution">
    <text evidence="6">The sequence shown here is derived from an EMBL/GenBank/DDBJ whole genome shotgun (WGS) entry which is preliminary data.</text>
</comment>
<protein>
    <submittedName>
        <fullName evidence="6">Transcriptional regulator</fullName>
    </submittedName>
</protein>
<accession>A0ABQ1UXM9</accession>
<dbReference type="PANTHER" id="PTHR30346:SF28">
    <property type="entry name" value="HTH-TYPE TRANSCRIPTIONAL REGULATOR CYNR"/>
    <property type="match status" value="1"/>
</dbReference>
<keyword evidence="3" id="KW-0238">DNA-binding</keyword>
<dbReference type="Pfam" id="PF03466">
    <property type="entry name" value="LysR_substrate"/>
    <property type="match status" value="1"/>
</dbReference>
<keyword evidence="4" id="KW-0804">Transcription</keyword>
<evidence type="ECO:0000259" key="5">
    <source>
        <dbReference type="Pfam" id="PF03466"/>
    </source>
</evidence>
<dbReference type="EMBL" id="BMHT01000017">
    <property type="protein sequence ID" value="GGF28689.1"/>
    <property type="molecule type" value="Genomic_DNA"/>
</dbReference>
<dbReference type="CDD" id="cd08414">
    <property type="entry name" value="PBP2_LTTR_aromatics_like"/>
    <property type="match status" value="1"/>
</dbReference>
<dbReference type="PANTHER" id="PTHR30346">
    <property type="entry name" value="TRANSCRIPTIONAL DUAL REGULATOR HCAR-RELATED"/>
    <property type="match status" value="1"/>
</dbReference>
<dbReference type="Gene3D" id="3.40.190.10">
    <property type="entry name" value="Periplasmic binding protein-like II"/>
    <property type="match status" value="2"/>
</dbReference>
<keyword evidence="2" id="KW-0805">Transcription regulation</keyword>
<evidence type="ECO:0000256" key="1">
    <source>
        <dbReference type="ARBA" id="ARBA00009437"/>
    </source>
</evidence>
<feature type="domain" description="LysR substrate-binding" evidence="5">
    <location>
        <begin position="48"/>
        <end position="247"/>
    </location>
</feature>
<dbReference type="InterPro" id="IPR005119">
    <property type="entry name" value="LysR_subst-bd"/>
</dbReference>
<dbReference type="Proteomes" id="UP000632273">
    <property type="component" value="Unassembled WGS sequence"/>
</dbReference>